<feature type="chain" id="PRO_5039164220" evidence="8">
    <location>
        <begin position="19"/>
        <end position="300"/>
    </location>
</feature>
<evidence type="ECO:0000256" key="5">
    <source>
        <dbReference type="ARBA" id="ARBA00022989"/>
    </source>
</evidence>
<proteinExistence type="predicted"/>
<feature type="transmembrane region" description="Helical" evidence="7">
    <location>
        <begin position="57"/>
        <end position="77"/>
    </location>
</feature>
<keyword evidence="5 7" id="KW-1133">Transmembrane helix</keyword>
<accession>A0A0S4QF13</accession>
<gene>
    <name evidence="9" type="ORF">Ga0074812_101260</name>
</gene>
<feature type="transmembrane region" description="Helical" evidence="7">
    <location>
        <begin position="278"/>
        <end position="296"/>
    </location>
</feature>
<evidence type="ECO:0000256" key="6">
    <source>
        <dbReference type="ARBA" id="ARBA00023136"/>
    </source>
</evidence>
<evidence type="ECO:0000256" key="4">
    <source>
        <dbReference type="ARBA" id="ARBA00022692"/>
    </source>
</evidence>
<feature type="transmembrane region" description="Helical" evidence="7">
    <location>
        <begin position="249"/>
        <end position="266"/>
    </location>
</feature>
<dbReference type="RefSeq" id="WP_091270655.1">
    <property type="nucleotide sequence ID" value="NZ_FAOZ01000001.1"/>
</dbReference>
<feature type="transmembrane region" description="Helical" evidence="7">
    <location>
        <begin position="217"/>
        <end position="237"/>
    </location>
</feature>
<dbReference type="Proteomes" id="UP000198802">
    <property type="component" value="Unassembled WGS sequence"/>
</dbReference>
<dbReference type="GO" id="GO:0016020">
    <property type="term" value="C:membrane"/>
    <property type="evidence" value="ECO:0007669"/>
    <property type="project" value="UniProtKB-SubCell"/>
</dbReference>
<evidence type="ECO:0000256" key="1">
    <source>
        <dbReference type="ARBA" id="ARBA00004141"/>
    </source>
</evidence>
<dbReference type="PANTHER" id="PTHR36838">
    <property type="entry name" value="AUXIN EFFLUX CARRIER FAMILY PROTEIN"/>
    <property type="match status" value="1"/>
</dbReference>
<dbReference type="InterPro" id="IPR004776">
    <property type="entry name" value="Mem_transp_PIN-like"/>
</dbReference>
<evidence type="ECO:0000256" key="8">
    <source>
        <dbReference type="SAM" id="SignalP"/>
    </source>
</evidence>
<dbReference type="GO" id="GO:0055085">
    <property type="term" value="P:transmembrane transport"/>
    <property type="evidence" value="ECO:0007669"/>
    <property type="project" value="InterPro"/>
</dbReference>
<comment type="subcellular location">
    <subcellularLocation>
        <location evidence="1">Membrane</location>
        <topology evidence="1">Multi-pass membrane protein</topology>
    </subcellularLocation>
</comment>
<feature type="transmembrane region" description="Helical" evidence="7">
    <location>
        <begin position="130"/>
        <end position="152"/>
    </location>
</feature>
<protein>
    <submittedName>
        <fullName evidence="9">Uncharacterized protein</fullName>
    </submittedName>
</protein>
<keyword evidence="10" id="KW-1185">Reference proteome</keyword>
<keyword evidence="6 7" id="KW-0472">Membrane</keyword>
<dbReference type="AlphaFoldDB" id="A0A0S4QF13"/>
<feature type="signal peptide" evidence="8">
    <location>
        <begin position="1"/>
        <end position="18"/>
    </location>
</feature>
<dbReference type="Pfam" id="PF03547">
    <property type="entry name" value="Mem_trans"/>
    <property type="match status" value="1"/>
</dbReference>
<feature type="transmembrane region" description="Helical" evidence="7">
    <location>
        <begin position="89"/>
        <end position="110"/>
    </location>
</feature>
<evidence type="ECO:0000256" key="7">
    <source>
        <dbReference type="SAM" id="Phobius"/>
    </source>
</evidence>
<dbReference type="PANTHER" id="PTHR36838:SF1">
    <property type="entry name" value="SLR1864 PROTEIN"/>
    <property type="match status" value="1"/>
</dbReference>
<evidence type="ECO:0000256" key="3">
    <source>
        <dbReference type="ARBA" id="ARBA00022475"/>
    </source>
</evidence>
<dbReference type="EMBL" id="FAOZ01000001">
    <property type="protein sequence ID" value="CUU53762.1"/>
    <property type="molecule type" value="Genomic_DNA"/>
</dbReference>
<keyword evidence="4 7" id="KW-0812">Transmembrane</keyword>
<sequence length="300" mass="31004">MSALVVVFVGLVAGAAVAHTGHLGGDAARTLNIWLLDIALPALTLHVLHDVQIPSNIVLVVAAPYALCATTMVIYLVAARVLGLSREVVAALIAATAVANTSFVGIPMVTAFFGESWVPVALLTDQLGSYLLLNTVVLAVVTAAAGATAAPLAVARATLTRPSMLALVLALALRPVEYPAWLDEALASIGATLTPLALFSVGLQLRVNAVRRWWRELVLGLTVKLAVAPAAVLGLYVATGVFTDPDVKVALFEIAMPPMVAGAILADRHGLARPLPSLLVGVGVPLSVATLAIWSIPLRP</sequence>
<organism evidence="9 10">
    <name type="scientific">Parafrankia irregularis</name>
    <dbReference type="NCBI Taxonomy" id="795642"/>
    <lineage>
        <taxon>Bacteria</taxon>
        <taxon>Bacillati</taxon>
        <taxon>Actinomycetota</taxon>
        <taxon>Actinomycetes</taxon>
        <taxon>Frankiales</taxon>
        <taxon>Frankiaceae</taxon>
        <taxon>Parafrankia</taxon>
    </lineage>
</organism>
<keyword evidence="8" id="KW-0732">Signal</keyword>
<keyword evidence="2" id="KW-0813">Transport</keyword>
<evidence type="ECO:0000313" key="9">
    <source>
        <dbReference type="EMBL" id="CUU53762.1"/>
    </source>
</evidence>
<reference evidence="10" key="1">
    <citation type="submission" date="2015-11" db="EMBL/GenBank/DDBJ databases">
        <authorList>
            <person name="Varghese N."/>
        </authorList>
    </citation>
    <scope>NUCLEOTIDE SEQUENCE [LARGE SCALE GENOMIC DNA]</scope>
    <source>
        <strain evidence="10">DSM 45899</strain>
    </source>
</reference>
<evidence type="ECO:0000256" key="2">
    <source>
        <dbReference type="ARBA" id="ARBA00022448"/>
    </source>
</evidence>
<name>A0A0S4QF13_9ACTN</name>
<keyword evidence="3" id="KW-1003">Cell membrane</keyword>
<evidence type="ECO:0000313" key="10">
    <source>
        <dbReference type="Proteomes" id="UP000198802"/>
    </source>
</evidence>